<dbReference type="PANTHER" id="PTHR43798:SF33">
    <property type="entry name" value="HYDROLASE, PUTATIVE (AFU_ORTHOLOGUE AFUA_2G14860)-RELATED"/>
    <property type="match status" value="1"/>
</dbReference>
<evidence type="ECO:0000256" key="1">
    <source>
        <dbReference type="PIRSR" id="PIRSR017388-1"/>
    </source>
</evidence>
<protein>
    <submittedName>
        <fullName evidence="3">Alpha/beta fold hydrolase</fullName>
    </submittedName>
</protein>
<dbReference type="OrthoDB" id="9800213at2"/>
<dbReference type="SUPFAM" id="SSF53474">
    <property type="entry name" value="alpha/beta-Hydrolases"/>
    <property type="match status" value="1"/>
</dbReference>
<evidence type="ECO:0000259" key="2">
    <source>
        <dbReference type="Pfam" id="PF12146"/>
    </source>
</evidence>
<sequence>MKILTPQPFYFDQGQQAVLLLHSFSGTSNDMRLLGRTLQRNNYSVYAPMFAGHGTSEPLDILNQGGPQNWWLQTKEAVEFLKEQGKTKIYVFGLSLGAIFATKALEEIPDVLKGGVFGSPLYSSNFSEIRKAFMTYTKKVYSLQQGLSDFELDSKVRVVDSKIDSMLTSVRKTTDSVADNLAEIKRPYFIGQGINDKLVDPDAAKIVAQKVETSQLHLYDAGHVLTINSAHKQLESAVLNFLENN</sequence>
<feature type="active site" description="Nucleophile" evidence="1">
    <location>
        <position position="95"/>
    </location>
</feature>
<dbReference type="GO" id="GO:0016020">
    <property type="term" value="C:membrane"/>
    <property type="evidence" value="ECO:0007669"/>
    <property type="project" value="TreeGrafter"/>
</dbReference>
<dbReference type="AlphaFoldDB" id="A0A4Z0JPK9"/>
<dbReference type="InterPro" id="IPR029058">
    <property type="entry name" value="AB_hydrolase_fold"/>
</dbReference>
<name>A0A4Z0JPK9_9LACO</name>
<feature type="active site" description="Charge relay system" evidence="1">
    <location>
        <position position="196"/>
    </location>
</feature>
<dbReference type="InterPro" id="IPR050266">
    <property type="entry name" value="AB_hydrolase_sf"/>
</dbReference>
<feature type="active site" description="Charge relay system" evidence="1">
    <location>
        <position position="223"/>
    </location>
</feature>
<dbReference type="InterPro" id="IPR022742">
    <property type="entry name" value="Hydrolase_4"/>
</dbReference>
<gene>
    <name evidence="3" type="ORF">EGT49_00865</name>
</gene>
<keyword evidence="3" id="KW-0378">Hydrolase</keyword>
<dbReference type="RefSeq" id="WP_135371072.1">
    <property type="nucleotide sequence ID" value="NZ_RKLY01000002.1"/>
</dbReference>
<organism evidence="3 4">
    <name type="scientific">Companilactobacillus suantsaicola</name>
    <dbReference type="NCBI Taxonomy" id="2487723"/>
    <lineage>
        <taxon>Bacteria</taxon>
        <taxon>Bacillati</taxon>
        <taxon>Bacillota</taxon>
        <taxon>Bacilli</taxon>
        <taxon>Lactobacillales</taxon>
        <taxon>Lactobacillaceae</taxon>
        <taxon>Companilactobacillus</taxon>
    </lineage>
</organism>
<keyword evidence="4" id="KW-1185">Reference proteome</keyword>
<feature type="domain" description="Serine aminopeptidase S33" evidence="2">
    <location>
        <begin position="15"/>
        <end position="221"/>
    </location>
</feature>
<dbReference type="Pfam" id="PF12146">
    <property type="entry name" value="Hydrolase_4"/>
    <property type="match status" value="1"/>
</dbReference>
<evidence type="ECO:0000313" key="4">
    <source>
        <dbReference type="Proteomes" id="UP000298021"/>
    </source>
</evidence>
<dbReference type="GO" id="GO:0052689">
    <property type="term" value="F:carboxylic ester hydrolase activity"/>
    <property type="evidence" value="ECO:0007669"/>
    <property type="project" value="InterPro"/>
</dbReference>
<accession>A0A4Z0JPK9</accession>
<dbReference type="PIRSF" id="PIRSF017388">
    <property type="entry name" value="Esterase_lipase"/>
    <property type="match status" value="1"/>
</dbReference>
<reference evidence="3 4" key="1">
    <citation type="submission" date="2018-10" db="EMBL/GenBank/DDBJ databases">
        <title>Lactobacillus sp. R7 and Lactobacillus sp. R19 isolated from fermented mustard green product of Taiwan.</title>
        <authorList>
            <person name="Lin S.-T."/>
        </authorList>
    </citation>
    <scope>NUCLEOTIDE SEQUENCE [LARGE SCALE GENOMIC DNA]</scope>
    <source>
        <strain evidence="3 4">BCRC 81127</strain>
    </source>
</reference>
<evidence type="ECO:0000313" key="3">
    <source>
        <dbReference type="EMBL" id="TGD25037.1"/>
    </source>
</evidence>
<comment type="caution">
    <text evidence="3">The sequence shown here is derived from an EMBL/GenBank/DDBJ whole genome shotgun (WGS) entry which is preliminary data.</text>
</comment>
<proteinExistence type="predicted"/>
<dbReference type="EMBL" id="RKLY01000002">
    <property type="protein sequence ID" value="TGD25037.1"/>
    <property type="molecule type" value="Genomic_DNA"/>
</dbReference>
<dbReference type="Gene3D" id="3.40.50.1820">
    <property type="entry name" value="alpha/beta hydrolase"/>
    <property type="match status" value="1"/>
</dbReference>
<dbReference type="Proteomes" id="UP000298021">
    <property type="component" value="Unassembled WGS sequence"/>
</dbReference>
<dbReference type="PANTHER" id="PTHR43798">
    <property type="entry name" value="MONOACYLGLYCEROL LIPASE"/>
    <property type="match status" value="1"/>
</dbReference>
<dbReference type="InterPro" id="IPR012354">
    <property type="entry name" value="Esterase_lipase"/>
</dbReference>